<evidence type="ECO:0000256" key="7">
    <source>
        <dbReference type="SAM" id="Phobius"/>
    </source>
</evidence>
<evidence type="ECO:0000313" key="9">
    <source>
        <dbReference type="EMBL" id="CAD2073469.1"/>
    </source>
</evidence>
<proteinExistence type="predicted"/>
<feature type="transmembrane region" description="Helical" evidence="7">
    <location>
        <begin position="310"/>
        <end position="331"/>
    </location>
</feature>
<keyword evidence="5 7" id="KW-1133">Transmembrane helix</keyword>
<dbReference type="InterPro" id="IPR036259">
    <property type="entry name" value="MFS_trans_sf"/>
</dbReference>
<dbReference type="PRINTS" id="PR01036">
    <property type="entry name" value="TCRTETB"/>
</dbReference>
<feature type="transmembrane region" description="Helical" evidence="7">
    <location>
        <begin position="21"/>
        <end position="46"/>
    </location>
</feature>
<dbReference type="CDD" id="cd17503">
    <property type="entry name" value="MFS_LmrB_MDR_like"/>
    <property type="match status" value="1"/>
</dbReference>
<sequence length="481" mass="52286">MTNYMNRRKNRGSTSGRNLVIAILIVGAFVSILNQTLLVTAVPVIMADLNIPFSTAQWLTTGFFLVNGIMIPISAFLINKFTTRRLYMTAMILFMAGTIVAAISTVFPALLAGRILQASGAGIMMPLSQVILLQMFSVENRGKAMGLFGLIIGFAPAIGPTLSGYIVEFWPWRTLFIIIAPLAGMNILFAYFFMRNVTEQTNPKVDVLSIIMSTLGFGGLLYGFSVAGVSGWTSMEVILPIVLGLIIVGFFVRRQFKLVQPILEIRVLANPYFLMATLIGIIVFVSMVSANNIVPVLMQDMLGFTAFQSGLALLPGAIVMGIMSLVAGWLFDKYGIRILTFTSLILILITSILMSFLSTETTFTYIVVVYTVRFLGVGLSMMALTTYAMNALDNQMISHGTSLNNTMRQIGGSLFTALLITIMTGVAFNVSGGTPAPADEITGVNYTFIASAVLTVLGLVFALFLKEQERVVSEKDDAEQN</sequence>
<gene>
    <name evidence="9" type="primary">emrB_1</name>
    <name evidence="9" type="ORF">JEOCOQ751_00618</name>
</gene>
<reference evidence="9 10" key="1">
    <citation type="submission" date="2020-07" db="EMBL/GenBank/DDBJ databases">
        <authorList>
            <person name="Criscuolo A."/>
        </authorList>
    </citation>
    <scope>NUCLEOTIDE SEQUENCE [LARGE SCALE GENOMIC DNA]</scope>
    <source>
        <strain evidence="9">CIP111751</strain>
    </source>
</reference>
<dbReference type="InterPro" id="IPR004638">
    <property type="entry name" value="EmrB-like"/>
</dbReference>
<dbReference type="SUPFAM" id="SSF103473">
    <property type="entry name" value="MFS general substrate transporter"/>
    <property type="match status" value="1"/>
</dbReference>
<keyword evidence="3" id="KW-1003">Cell membrane</keyword>
<comment type="subcellular location">
    <subcellularLocation>
        <location evidence="1">Cell membrane</location>
        <topology evidence="1">Multi-pass membrane protein</topology>
    </subcellularLocation>
</comment>
<evidence type="ECO:0000256" key="1">
    <source>
        <dbReference type="ARBA" id="ARBA00004651"/>
    </source>
</evidence>
<dbReference type="InterPro" id="IPR011701">
    <property type="entry name" value="MFS"/>
</dbReference>
<accession>A0A6V7R7P4</accession>
<evidence type="ECO:0000256" key="2">
    <source>
        <dbReference type="ARBA" id="ARBA00022448"/>
    </source>
</evidence>
<dbReference type="Gene3D" id="1.20.1250.20">
    <property type="entry name" value="MFS general substrate transporter like domains"/>
    <property type="match status" value="1"/>
</dbReference>
<dbReference type="GO" id="GO:0005886">
    <property type="term" value="C:plasma membrane"/>
    <property type="evidence" value="ECO:0007669"/>
    <property type="project" value="UniProtKB-SubCell"/>
</dbReference>
<evidence type="ECO:0000256" key="4">
    <source>
        <dbReference type="ARBA" id="ARBA00022692"/>
    </source>
</evidence>
<feature type="transmembrane region" description="Helical" evidence="7">
    <location>
        <begin position="205"/>
        <end position="225"/>
    </location>
</feature>
<dbReference type="NCBIfam" id="TIGR00711">
    <property type="entry name" value="efflux_EmrB"/>
    <property type="match status" value="1"/>
</dbReference>
<dbReference type="InterPro" id="IPR020846">
    <property type="entry name" value="MFS_dom"/>
</dbReference>
<dbReference type="Gene3D" id="1.20.1720.10">
    <property type="entry name" value="Multidrug resistance protein D"/>
    <property type="match status" value="1"/>
</dbReference>
<feature type="transmembrane region" description="Helical" evidence="7">
    <location>
        <begin position="115"/>
        <end position="133"/>
    </location>
</feature>
<evidence type="ECO:0000256" key="5">
    <source>
        <dbReference type="ARBA" id="ARBA00022989"/>
    </source>
</evidence>
<keyword evidence="2" id="KW-0813">Transport</keyword>
<evidence type="ECO:0000259" key="8">
    <source>
        <dbReference type="PROSITE" id="PS50850"/>
    </source>
</evidence>
<feature type="transmembrane region" description="Helical" evidence="7">
    <location>
        <begin position="145"/>
        <end position="166"/>
    </location>
</feature>
<feature type="transmembrane region" description="Helical" evidence="7">
    <location>
        <begin position="443"/>
        <end position="465"/>
    </location>
</feature>
<dbReference type="EMBL" id="CAJEWA010000005">
    <property type="protein sequence ID" value="CAD2073469.1"/>
    <property type="molecule type" value="Genomic_DNA"/>
</dbReference>
<dbReference type="PANTHER" id="PTHR42718:SF24">
    <property type="entry name" value="MAJOR FACILITATOR SUPERFAMILY (MFS) PROFILE DOMAIN-CONTAINING PROTEIN"/>
    <property type="match status" value="1"/>
</dbReference>
<feature type="transmembrane region" description="Helical" evidence="7">
    <location>
        <begin position="272"/>
        <end position="290"/>
    </location>
</feature>
<feature type="transmembrane region" description="Helical" evidence="7">
    <location>
        <begin position="338"/>
        <end position="357"/>
    </location>
</feature>
<feature type="transmembrane region" description="Helical" evidence="7">
    <location>
        <begin position="90"/>
        <end position="109"/>
    </location>
</feature>
<feature type="domain" description="Major facilitator superfamily (MFS) profile" evidence="8">
    <location>
        <begin position="20"/>
        <end position="470"/>
    </location>
</feature>
<evidence type="ECO:0000313" key="10">
    <source>
        <dbReference type="Proteomes" id="UP000534001"/>
    </source>
</evidence>
<keyword evidence="6 7" id="KW-0472">Membrane</keyword>
<feature type="transmembrane region" description="Helical" evidence="7">
    <location>
        <begin position="58"/>
        <end position="78"/>
    </location>
</feature>
<feature type="transmembrane region" description="Helical" evidence="7">
    <location>
        <begin position="172"/>
        <end position="193"/>
    </location>
</feature>
<feature type="transmembrane region" description="Helical" evidence="7">
    <location>
        <begin position="410"/>
        <end position="431"/>
    </location>
</feature>
<dbReference type="PROSITE" id="PS50850">
    <property type="entry name" value="MFS"/>
    <property type="match status" value="1"/>
</dbReference>
<dbReference type="GO" id="GO:0022857">
    <property type="term" value="F:transmembrane transporter activity"/>
    <property type="evidence" value="ECO:0007669"/>
    <property type="project" value="InterPro"/>
</dbReference>
<evidence type="ECO:0000256" key="6">
    <source>
        <dbReference type="ARBA" id="ARBA00023136"/>
    </source>
</evidence>
<dbReference type="Pfam" id="PF07690">
    <property type="entry name" value="MFS_1"/>
    <property type="match status" value="1"/>
</dbReference>
<feature type="transmembrane region" description="Helical" evidence="7">
    <location>
        <begin position="231"/>
        <end position="252"/>
    </location>
</feature>
<protein>
    <submittedName>
        <fullName evidence="9">Multidrug export protein EmrB</fullName>
    </submittedName>
</protein>
<evidence type="ECO:0000256" key="3">
    <source>
        <dbReference type="ARBA" id="ARBA00022475"/>
    </source>
</evidence>
<comment type="caution">
    <text evidence="9">The sequence shown here is derived from an EMBL/GenBank/DDBJ whole genome shotgun (WGS) entry which is preliminary data.</text>
</comment>
<dbReference type="AlphaFoldDB" id="A0A6V7R7P4"/>
<dbReference type="PANTHER" id="PTHR42718">
    <property type="entry name" value="MAJOR FACILITATOR SUPERFAMILY MULTIDRUG TRANSPORTER MFSC"/>
    <property type="match status" value="1"/>
</dbReference>
<keyword evidence="4 7" id="KW-0812">Transmembrane</keyword>
<name>A0A6V7R7P4_9STAP</name>
<dbReference type="Proteomes" id="UP000534001">
    <property type="component" value="Unassembled WGS sequence"/>
</dbReference>
<feature type="transmembrane region" description="Helical" evidence="7">
    <location>
        <begin position="363"/>
        <end position="389"/>
    </location>
</feature>
<organism evidence="9 10">
    <name type="scientific">Jeotgalicoccus coquinae</name>
    <dbReference type="NCBI Taxonomy" id="709509"/>
    <lineage>
        <taxon>Bacteria</taxon>
        <taxon>Bacillati</taxon>
        <taxon>Bacillota</taxon>
        <taxon>Bacilli</taxon>
        <taxon>Bacillales</taxon>
        <taxon>Staphylococcaceae</taxon>
        <taxon>Jeotgalicoccus</taxon>
    </lineage>
</organism>